<dbReference type="PROSITE" id="PS51725">
    <property type="entry name" value="ABM"/>
    <property type="match status" value="1"/>
</dbReference>
<dbReference type="PANTHER" id="PTHR33336">
    <property type="entry name" value="QUINOL MONOOXYGENASE YGIN-RELATED"/>
    <property type="match status" value="1"/>
</dbReference>
<reference evidence="2" key="2">
    <citation type="submission" date="2023-10" db="EMBL/GenBank/DDBJ databases">
        <title>Pathogen: clinical or host-associated sample.</title>
        <authorList>
            <person name="Hergert J."/>
            <person name="Casey R."/>
            <person name="Wagner J."/>
            <person name="Young E.L."/>
            <person name="Oakeson K.F."/>
        </authorList>
    </citation>
    <scope>NUCLEOTIDE SEQUENCE</scope>
    <source>
        <strain evidence="2">2021CK-01020</strain>
    </source>
</reference>
<keyword evidence="2" id="KW-0503">Monooxygenase</keyword>
<dbReference type="SUPFAM" id="SSF54909">
    <property type="entry name" value="Dimeric alpha+beta barrel"/>
    <property type="match status" value="1"/>
</dbReference>
<dbReference type="FunFam" id="3.30.70.100:FF:000060">
    <property type="entry name" value="Antibiotic biosynthesis monooxygenase"/>
    <property type="match status" value="1"/>
</dbReference>
<accession>A0AAQ3QY94</accession>
<proteinExistence type="predicted"/>
<sequence>MSTPLTLIATITAAPGYAEALERELRALVAPSRAEAGCLQYDLHQDRHDSHLFYMIEQWRDDAALERHQNTEHFLRFSRGNEALLQNVKIDQLYRLA</sequence>
<gene>
    <name evidence="2" type="ORF">L4V69_10550</name>
</gene>
<dbReference type="EMBL" id="CP136986">
    <property type="protein sequence ID" value="WOS79567.1"/>
    <property type="molecule type" value="Genomic_DNA"/>
</dbReference>
<dbReference type="Proteomes" id="UP001297540">
    <property type="component" value="Chromosome"/>
</dbReference>
<evidence type="ECO:0000313" key="3">
    <source>
        <dbReference type="Proteomes" id="UP001297540"/>
    </source>
</evidence>
<dbReference type="InterPro" id="IPR011008">
    <property type="entry name" value="Dimeric_a/b-barrel"/>
</dbReference>
<name>A0AAQ3QY94_PSEAI</name>
<dbReference type="GO" id="GO:0004497">
    <property type="term" value="F:monooxygenase activity"/>
    <property type="evidence" value="ECO:0007669"/>
    <property type="project" value="UniProtKB-KW"/>
</dbReference>
<evidence type="ECO:0000313" key="2">
    <source>
        <dbReference type="EMBL" id="WOS79567.1"/>
    </source>
</evidence>
<dbReference type="Pfam" id="PF03992">
    <property type="entry name" value="ABM"/>
    <property type="match status" value="1"/>
</dbReference>
<protein>
    <submittedName>
        <fullName evidence="2">Quinol monooxygenase</fullName>
        <ecNumber evidence="2">1.-.-.-</ecNumber>
    </submittedName>
</protein>
<dbReference type="AlphaFoldDB" id="A0AAQ3QY94"/>
<dbReference type="InterPro" id="IPR007138">
    <property type="entry name" value="ABM_dom"/>
</dbReference>
<organism evidence="2 3">
    <name type="scientific">Pseudomonas aeruginosa</name>
    <dbReference type="NCBI Taxonomy" id="287"/>
    <lineage>
        <taxon>Bacteria</taxon>
        <taxon>Pseudomonadati</taxon>
        <taxon>Pseudomonadota</taxon>
        <taxon>Gammaproteobacteria</taxon>
        <taxon>Pseudomonadales</taxon>
        <taxon>Pseudomonadaceae</taxon>
        <taxon>Pseudomonas</taxon>
    </lineage>
</organism>
<dbReference type="KEGG" id="paeb:NCGM1900_2716"/>
<keyword evidence="2" id="KW-0560">Oxidoreductase</keyword>
<dbReference type="GO" id="GO:0005829">
    <property type="term" value="C:cytosol"/>
    <property type="evidence" value="ECO:0007669"/>
    <property type="project" value="TreeGrafter"/>
</dbReference>
<dbReference type="PANTHER" id="PTHR33336:SF3">
    <property type="entry name" value="ABM DOMAIN-CONTAINING PROTEIN"/>
    <property type="match status" value="1"/>
</dbReference>
<dbReference type="Gene3D" id="3.30.70.100">
    <property type="match status" value="1"/>
</dbReference>
<reference evidence="2" key="1">
    <citation type="submission" date="2023-06" db="EMBL/GenBank/DDBJ databases">
        <authorList>
            <consortium name="Clinical and Environmental Microbiology Branch: Whole genome sequencing antimicrobial resistance pathogens in the healthcare setting"/>
        </authorList>
    </citation>
    <scope>NUCLEOTIDE SEQUENCE</scope>
    <source>
        <strain evidence="2">2021CK-01020</strain>
    </source>
</reference>
<dbReference type="EC" id="1.-.-.-" evidence="2"/>
<dbReference type="RefSeq" id="WP_003092135.1">
    <property type="nucleotide sequence ID" value="NZ_AP014622.1"/>
</dbReference>
<feature type="domain" description="ABM" evidence="1">
    <location>
        <begin position="5"/>
        <end position="93"/>
    </location>
</feature>
<evidence type="ECO:0000259" key="1">
    <source>
        <dbReference type="PROSITE" id="PS51725"/>
    </source>
</evidence>
<dbReference type="InterPro" id="IPR050744">
    <property type="entry name" value="AI-2_Isomerase_LsrG"/>
</dbReference>